<evidence type="ECO:0000313" key="2">
    <source>
        <dbReference type="EMBL" id="KAL0275850.1"/>
    </source>
</evidence>
<comment type="caution">
    <text evidence="2">The sequence shown here is derived from an EMBL/GenBank/DDBJ whole genome shotgun (WGS) entry which is preliminary data.</text>
</comment>
<sequence length="153" mass="17267">MGICICRVNRTMAIDTIPLLSGTIDVLITETVRSRKYGTGKKEERSRTIAEWDRSRNEGTQTGARRRKLIRNLTRWYLRKQGKVDAAVTQFMTVTGSSEWRRRSPGTHMGGERGSGKEKRRVPEDGRGKTATINSTITRKQKIAAALFSLLTI</sequence>
<protein>
    <submittedName>
        <fullName evidence="2">Uncharacterized protein</fullName>
    </submittedName>
</protein>
<feature type="region of interest" description="Disordered" evidence="1">
    <location>
        <begin position="96"/>
        <end position="130"/>
    </location>
</feature>
<reference evidence="2" key="1">
    <citation type="journal article" date="2024" name="Gigascience">
        <title>Chromosome-level genome of the poultry shaft louse Menopon gallinae provides insight into the host-switching and adaptive evolution of parasitic lice.</title>
        <authorList>
            <person name="Xu Y."/>
            <person name="Ma L."/>
            <person name="Liu S."/>
            <person name="Liang Y."/>
            <person name="Liu Q."/>
            <person name="He Z."/>
            <person name="Tian L."/>
            <person name="Duan Y."/>
            <person name="Cai W."/>
            <person name="Li H."/>
            <person name="Song F."/>
        </authorList>
    </citation>
    <scope>NUCLEOTIDE SEQUENCE</scope>
    <source>
        <strain evidence="2">Cailab_2023a</strain>
    </source>
</reference>
<gene>
    <name evidence="2" type="ORF">PYX00_003577</name>
</gene>
<organism evidence="2">
    <name type="scientific">Menopon gallinae</name>
    <name type="common">poultry shaft louse</name>
    <dbReference type="NCBI Taxonomy" id="328185"/>
    <lineage>
        <taxon>Eukaryota</taxon>
        <taxon>Metazoa</taxon>
        <taxon>Ecdysozoa</taxon>
        <taxon>Arthropoda</taxon>
        <taxon>Hexapoda</taxon>
        <taxon>Insecta</taxon>
        <taxon>Pterygota</taxon>
        <taxon>Neoptera</taxon>
        <taxon>Paraneoptera</taxon>
        <taxon>Psocodea</taxon>
        <taxon>Troctomorpha</taxon>
        <taxon>Phthiraptera</taxon>
        <taxon>Amblycera</taxon>
        <taxon>Menoponidae</taxon>
        <taxon>Menopon</taxon>
    </lineage>
</organism>
<dbReference type="AlphaFoldDB" id="A0AAW2I0V2"/>
<name>A0AAW2I0V2_9NEOP</name>
<proteinExistence type="predicted"/>
<evidence type="ECO:0000256" key="1">
    <source>
        <dbReference type="SAM" id="MobiDB-lite"/>
    </source>
</evidence>
<dbReference type="EMBL" id="JARGDH010000002">
    <property type="protein sequence ID" value="KAL0275850.1"/>
    <property type="molecule type" value="Genomic_DNA"/>
</dbReference>
<accession>A0AAW2I0V2</accession>
<feature type="compositionally biased region" description="Basic and acidic residues" evidence="1">
    <location>
        <begin position="110"/>
        <end position="128"/>
    </location>
</feature>